<dbReference type="Gene3D" id="2.40.50.140">
    <property type="entry name" value="Nucleic acid-binding proteins"/>
    <property type="match status" value="1"/>
</dbReference>
<dbReference type="Ensembl" id="ENSELUT00000022742.3">
    <property type="protein sequence ID" value="ENSELUP00000035242.3"/>
    <property type="gene ID" value="ENSELUG00000014115.3"/>
</dbReference>
<reference evidence="3" key="1">
    <citation type="journal article" date="2014" name="PLoS ONE">
        <title>The genome and linkage map of the northern pike (Esox lucius): conserved synteny revealed between the salmonid sister group and the Neoteleostei.</title>
        <authorList>
            <person name="Rondeau E.B."/>
            <person name="Minkley D.R."/>
            <person name="Leong J.S."/>
            <person name="Messmer A.M."/>
            <person name="Jantzen J.R."/>
            <person name="von Schalburg K.R."/>
            <person name="Lemon C."/>
            <person name="Bird N.H."/>
            <person name="Koop B.F."/>
        </authorList>
    </citation>
    <scope>NUCLEOTIDE SEQUENCE</scope>
</reference>
<proteinExistence type="predicted"/>
<sequence>MDCKMADCRLIRLSQLPERLLREKLEGSDWVSSAVLFSIVTPQSNSSGKTFSIWSLSDLHDLEEHWKTEPGTVLGILNPMRPIDGFDGVRPLSASFHYSQHAELQSSFSGKVKGKTNNLNERLCQTGFYYSGLSSTAASSEM</sequence>
<reference evidence="2" key="3">
    <citation type="submission" date="2025-08" db="UniProtKB">
        <authorList>
            <consortium name="Ensembl"/>
        </authorList>
    </citation>
    <scope>IDENTIFICATION</scope>
</reference>
<dbReference type="Proteomes" id="UP000265140">
    <property type="component" value="Chromosome 11"/>
</dbReference>
<dbReference type="GO" id="GO:0043596">
    <property type="term" value="C:nuclear replication fork"/>
    <property type="evidence" value="ECO:0007669"/>
    <property type="project" value="TreeGrafter"/>
</dbReference>
<dbReference type="InterPro" id="IPR012340">
    <property type="entry name" value="NA-bd_OB-fold"/>
</dbReference>
<organism evidence="2 3">
    <name type="scientific">Esox lucius</name>
    <name type="common">Northern pike</name>
    <dbReference type="NCBI Taxonomy" id="8010"/>
    <lineage>
        <taxon>Eukaryota</taxon>
        <taxon>Metazoa</taxon>
        <taxon>Chordata</taxon>
        <taxon>Craniata</taxon>
        <taxon>Vertebrata</taxon>
        <taxon>Euteleostomi</taxon>
        <taxon>Actinopterygii</taxon>
        <taxon>Neopterygii</taxon>
        <taxon>Teleostei</taxon>
        <taxon>Protacanthopterygii</taxon>
        <taxon>Esociformes</taxon>
        <taxon>Esocidae</taxon>
        <taxon>Esox</taxon>
    </lineage>
</organism>
<protein>
    <recommendedName>
        <fullName evidence="1">MCM10 OB-fold domain-containing protein</fullName>
    </recommendedName>
</protein>
<dbReference type="AlphaFoldDB" id="A0A3P9A2J8"/>
<dbReference type="PANTHER" id="PTHR13454">
    <property type="entry name" value="PROTEIN MCM10 HOMOLOG"/>
    <property type="match status" value="1"/>
</dbReference>
<dbReference type="InterPro" id="IPR040184">
    <property type="entry name" value="Mcm10"/>
</dbReference>
<dbReference type="PANTHER" id="PTHR13454:SF11">
    <property type="entry name" value="PROTEIN MCM10 HOMOLOG"/>
    <property type="match status" value="1"/>
</dbReference>
<feature type="domain" description="MCM10 OB-fold" evidence="1">
    <location>
        <begin position="1"/>
        <end position="80"/>
    </location>
</feature>
<dbReference type="GeneTree" id="ENSGT01120000277665"/>
<dbReference type="GO" id="GO:0003688">
    <property type="term" value="F:DNA replication origin binding"/>
    <property type="evidence" value="ECO:0007669"/>
    <property type="project" value="TreeGrafter"/>
</dbReference>
<dbReference type="Pfam" id="PF22379">
    <property type="entry name" value="OB_MCM10"/>
    <property type="match status" value="1"/>
</dbReference>
<evidence type="ECO:0000259" key="1">
    <source>
        <dbReference type="Pfam" id="PF22379"/>
    </source>
</evidence>
<dbReference type="GO" id="GO:0006270">
    <property type="term" value="P:DNA replication initiation"/>
    <property type="evidence" value="ECO:0007669"/>
    <property type="project" value="InterPro"/>
</dbReference>
<dbReference type="STRING" id="8010.ENSELUP00000035242"/>
<reference evidence="2" key="2">
    <citation type="submission" date="2020-02" db="EMBL/GenBank/DDBJ databases">
        <title>Esox lucius (northern pike) genome, fEsoLuc1, primary haplotype.</title>
        <authorList>
            <person name="Myers G."/>
            <person name="Karagic N."/>
            <person name="Meyer A."/>
            <person name="Pippel M."/>
            <person name="Reichard M."/>
            <person name="Winkler S."/>
            <person name="Tracey A."/>
            <person name="Sims Y."/>
            <person name="Howe K."/>
            <person name="Rhie A."/>
            <person name="Formenti G."/>
            <person name="Durbin R."/>
            <person name="Fedrigo O."/>
            <person name="Jarvis E.D."/>
        </authorList>
    </citation>
    <scope>NUCLEOTIDE SEQUENCE [LARGE SCALE GENOMIC DNA]</scope>
</reference>
<evidence type="ECO:0000313" key="3">
    <source>
        <dbReference type="Proteomes" id="UP000265140"/>
    </source>
</evidence>
<keyword evidence="3" id="KW-1185">Reference proteome</keyword>
<dbReference type="InterPro" id="IPR055065">
    <property type="entry name" value="OB_MCM10"/>
</dbReference>
<dbReference type="InParanoid" id="A0A3P9A2J8"/>
<evidence type="ECO:0000313" key="2">
    <source>
        <dbReference type="Ensembl" id="ENSELUP00000035242.3"/>
    </source>
</evidence>
<reference evidence="2" key="4">
    <citation type="submission" date="2025-09" db="UniProtKB">
        <authorList>
            <consortium name="Ensembl"/>
        </authorList>
    </citation>
    <scope>IDENTIFICATION</scope>
</reference>
<accession>A0A3P9A2J8</accession>
<name>A0A3P9A2J8_ESOLU</name>
<dbReference type="GO" id="GO:0003697">
    <property type="term" value="F:single-stranded DNA binding"/>
    <property type="evidence" value="ECO:0007669"/>
    <property type="project" value="InterPro"/>
</dbReference>
<dbReference type="Bgee" id="ENSELUG00000014115">
    <property type="expression patterns" value="Expressed in testis"/>
</dbReference>